<reference evidence="6" key="2">
    <citation type="journal article" date="2023" name="Science">
        <title>Genomic signatures of disease resistance in endangered staghorn corals.</title>
        <authorList>
            <person name="Vollmer S.V."/>
            <person name="Selwyn J.D."/>
            <person name="Despard B.A."/>
            <person name="Roesel C.L."/>
        </authorList>
    </citation>
    <scope>NUCLEOTIDE SEQUENCE</scope>
    <source>
        <strain evidence="6">K2</strain>
    </source>
</reference>
<keyword evidence="3" id="KW-0647">Proteasome</keyword>
<evidence type="ECO:0000256" key="4">
    <source>
        <dbReference type="ARBA" id="ARBA00038321"/>
    </source>
</evidence>
<dbReference type="InterPro" id="IPR051179">
    <property type="entry name" value="WD_repeat_multifunction"/>
</dbReference>
<accession>A0AAD9QB66</accession>
<dbReference type="SMART" id="SM00320">
    <property type="entry name" value="WD40"/>
    <property type="match status" value="2"/>
</dbReference>
<evidence type="ECO:0000256" key="5">
    <source>
        <dbReference type="PROSITE-ProRule" id="PRU00221"/>
    </source>
</evidence>
<evidence type="ECO:0000256" key="2">
    <source>
        <dbReference type="ARBA" id="ARBA00022737"/>
    </source>
</evidence>
<dbReference type="Gene3D" id="2.130.10.10">
    <property type="entry name" value="YVTN repeat-like/Quinoprotein amine dehydrogenase"/>
    <property type="match status" value="1"/>
</dbReference>
<dbReference type="AlphaFoldDB" id="A0AAD9QB66"/>
<keyword evidence="1 5" id="KW-0853">WD repeat</keyword>
<dbReference type="Pfam" id="PF00400">
    <property type="entry name" value="WD40"/>
    <property type="match status" value="2"/>
</dbReference>
<dbReference type="PANTHER" id="PTHR19857">
    <property type="entry name" value="MITOCHONDRIAL DIVISION PROTEIN 1-RELATED"/>
    <property type="match status" value="1"/>
</dbReference>
<protein>
    <submittedName>
        <fullName evidence="6">Proteasomal ATPase-associated factor 1</fullName>
    </submittedName>
</protein>
<dbReference type="PROSITE" id="PS50294">
    <property type="entry name" value="WD_REPEATS_REGION"/>
    <property type="match status" value="2"/>
</dbReference>
<comment type="caution">
    <text evidence="6">The sequence shown here is derived from an EMBL/GenBank/DDBJ whole genome shotgun (WGS) entry which is preliminary data.</text>
</comment>
<keyword evidence="7" id="KW-1185">Reference proteome</keyword>
<evidence type="ECO:0000313" key="6">
    <source>
        <dbReference type="EMBL" id="KAK2558083.1"/>
    </source>
</evidence>
<dbReference type="InterPro" id="IPR015943">
    <property type="entry name" value="WD40/YVTN_repeat-like_dom_sf"/>
</dbReference>
<gene>
    <name evidence="6" type="ORF">P5673_019658</name>
</gene>
<keyword evidence="2" id="KW-0677">Repeat</keyword>
<dbReference type="PROSITE" id="PS50082">
    <property type="entry name" value="WD_REPEATS_2"/>
    <property type="match status" value="2"/>
</dbReference>
<organism evidence="6 7">
    <name type="scientific">Acropora cervicornis</name>
    <name type="common">Staghorn coral</name>
    <dbReference type="NCBI Taxonomy" id="6130"/>
    <lineage>
        <taxon>Eukaryota</taxon>
        <taxon>Metazoa</taxon>
        <taxon>Cnidaria</taxon>
        <taxon>Anthozoa</taxon>
        <taxon>Hexacorallia</taxon>
        <taxon>Scleractinia</taxon>
        <taxon>Astrocoeniina</taxon>
        <taxon>Acroporidae</taxon>
        <taxon>Acropora</taxon>
    </lineage>
</organism>
<sequence length="282" mass="31300">MDENTAIGVKEIPRMNIQWDWKEALRNPRGKAWISCKQENQPTIYGELVAHEEGDSIKIQATDGFEVKNVNRNSLALLHSKTRCTTKFISPTEVFSNLHNKSRQLEGHISDVNTCCFFPSGKVVLSGGADLRLKIWSTEDGSCPVTLKGHTGGVVDTAIVDRGRNVLSCSRDGTARLWDCGEAKCLAVVFKSDCCVNACALMRVPEMENGTSSDIDHRDGSCFLWSSLLLKQTEQDALTSWELIGPDCDPVYKMSRSSNTVYTACRDTNVRKYVLKDSELPS</sequence>
<dbReference type="InterPro" id="IPR001680">
    <property type="entry name" value="WD40_rpt"/>
</dbReference>
<dbReference type="PANTHER" id="PTHR19857:SF19">
    <property type="entry name" value="26S PROTEASOME REGULATORY SUBUNIT RPN14"/>
    <property type="match status" value="1"/>
</dbReference>
<evidence type="ECO:0000313" key="7">
    <source>
        <dbReference type="Proteomes" id="UP001249851"/>
    </source>
</evidence>
<evidence type="ECO:0000256" key="1">
    <source>
        <dbReference type="ARBA" id="ARBA00022574"/>
    </source>
</evidence>
<feature type="repeat" description="WD" evidence="5">
    <location>
        <begin position="147"/>
        <end position="179"/>
    </location>
</feature>
<reference evidence="6" key="1">
    <citation type="journal article" date="2023" name="G3 (Bethesda)">
        <title>Whole genome assembly and annotation of the endangered Caribbean coral Acropora cervicornis.</title>
        <authorList>
            <person name="Selwyn J.D."/>
            <person name="Vollmer S.V."/>
        </authorList>
    </citation>
    <scope>NUCLEOTIDE SEQUENCE</scope>
    <source>
        <strain evidence="6">K2</strain>
    </source>
</reference>
<evidence type="ECO:0000256" key="3">
    <source>
        <dbReference type="ARBA" id="ARBA00022942"/>
    </source>
</evidence>
<dbReference type="SUPFAM" id="SSF50978">
    <property type="entry name" value="WD40 repeat-like"/>
    <property type="match status" value="1"/>
</dbReference>
<name>A0AAD9QB66_ACRCE</name>
<dbReference type="EMBL" id="JARQWQ010000046">
    <property type="protein sequence ID" value="KAK2558083.1"/>
    <property type="molecule type" value="Genomic_DNA"/>
</dbReference>
<proteinExistence type="inferred from homology"/>
<dbReference type="InterPro" id="IPR036322">
    <property type="entry name" value="WD40_repeat_dom_sf"/>
</dbReference>
<comment type="similarity">
    <text evidence="4">Belongs to the WD repeat PAAF1/RPN14 family.</text>
</comment>
<dbReference type="Proteomes" id="UP001249851">
    <property type="component" value="Unassembled WGS sequence"/>
</dbReference>
<feature type="repeat" description="WD" evidence="5">
    <location>
        <begin position="105"/>
        <end position="146"/>
    </location>
</feature>
<dbReference type="GO" id="GO:0000502">
    <property type="term" value="C:proteasome complex"/>
    <property type="evidence" value="ECO:0007669"/>
    <property type="project" value="UniProtKB-KW"/>
</dbReference>